<keyword evidence="1" id="KW-0732">Signal</keyword>
<keyword evidence="3" id="KW-1185">Reference proteome</keyword>
<name>V3ZIU9_LOTGI</name>
<feature type="signal peptide" evidence="1">
    <location>
        <begin position="1"/>
        <end position="23"/>
    </location>
</feature>
<feature type="chain" id="PRO_5004716077" evidence="1">
    <location>
        <begin position="24"/>
        <end position="1098"/>
    </location>
</feature>
<gene>
    <name evidence="2" type="ORF">LOTGIDRAFT_170184</name>
</gene>
<dbReference type="Proteomes" id="UP000030746">
    <property type="component" value="Unassembled WGS sequence"/>
</dbReference>
<dbReference type="CTD" id="20241344"/>
<dbReference type="RefSeq" id="XP_009067063.1">
    <property type="nucleotide sequence ID" value="XM_009068815.1"/>
</dbReference>
<evidence type="ECO:0000256" key="1">
    <source>
        <dbReference type="SAM" id="SignalP"/>
    </source>
</evidence>
<dbReference type="OrthoDB" id="5980221at2759"/>
<dbReference type="AlphaFoldDB" id="V3ZIU9"/>
<evidence type="ECO:0000313" key="2">
    <source>
        <dbReference type="EMBL" id="ESO82265.1"/>
    </source>
</evidence>
<reference evidence="2 3" key="1">
    <citation type="journal article" date="2013" name="Nature">
        <title>Insights into bilaterian evolution from three spiralian genomes.</title>
        <authorList>
            <person name="Simakov O."/>
            <person name="Marletaz F."/>
            <person name="Cho S.J."/>
            <person name="Edsinger-Gonzales E."/>
            <person name="Havlak P."/>
            <person name="Hellsten U."/>
            <person name="Kuo D.H."/>
            <person name="Larsson T."/>
            <person name="Lv J."/>
            <person name="Arendt D."/>
            <person name="Savage R."/>
            <person name="Osoegawa K."/>
            <person name="de Jong P."/>
            <person name="Grimwood J."/>
            <person name="Chapman J.A."/>
            <person name="Shapiro H."/>
            <person name="Aerts A."/>
            <person name="Otillar R.P."/>
            <person name="Terry A.Y."/>
            <person name="Boore J.L."/>
            <person name="Grigoriev I.V."/>
            <person name="Lindberg D.R."/>
            <person name="Seaver E.C."/>
            <person name="Weisblat D.A."/>
            <person name="Putnam N.H."/>
            <person name="Rokhsar D.S."/>
        </authorList>
    </citation>
    <scope>NUCLEOTIDE SEQUENCE [LARGE SCALE GENOMIC DNA]</scope>
</reference>
<protein>
    <submittedName>
        <fullName evidence="2">Uncharacterized protein</fullName>
    </submittedName>
</protein>
<sequence>MVNTILFIIDVLMIWAAVPSTHADIKTCRKSYPPGTTVPNDELMKALYLADPNFETGYLYTIDFEQKVKARLVHSTLSYNSWLAREHDALKEMTNLWSYFNHIVLSDLHELYAHYTFIKVGAHKPRGIVNFDTISDLFREACSTWDTVKETWPYSCLESNFFCHMQAAIDQMKQIVVETYWKNWDQTIFQKISSLGVDSPWRSNVIDTLFNPVILKFIPEREQENVFYHSKLVWHYLPLINEKSFFRRWFTWANIGFQAVEDQVTRKCSQKSGQPVAVKYYCKAKDFAAKLRTCSGLTDPTPCMYYSAVQDYFVRGGFGEYVELRVINDTIDITRTVLAEFKDRVVANDRNGLNWLYNKYNPYITVDDSMCHTDWPKAFDCTNNIGCDESMFDCNGGYTCRINMMYRFDCVLKFVLKQTKQLVDASSQGNWGSSGVVKAKNDLMLWLSYLPMTRFTSLTDNEINSVIITTQAKVKEYVTSYDTQGLKTFVSNLPSMSFVPQWAKDAACQQVSIPKEYAVFCHLEPLLNSIFLFINAFENSKTSTTKILNPSADYGTVLGQLQLQRVGSLINLQTQEISNQFRDEVQHNFQELSGYFSSLAAYDKTKAEADIAYITGQLRTFKDKISSVSRKVAKSYQVVLCVAIGINVVELVQKTVEVGIAMAQVANPLSTILGGSSILDLADKLNGLAQAAKWETVAETLCEAAFSAETGTAALGEIGLASTGDCVNIGNQIEELITYYEELYENQFDFMDSMSDAARAYLAYQKASDLKSAYTNKNKLTQEFLKHTAVNAYTISTLNVWEIVTEYCVVLTYTRGGEVPDKCETALRSPSHHAVAQVMGYRPDPLCHTNNEITAYRDIPTTPTGANDQAYIDLNALYARETVSFKIPNFQWLKNNGWFGQYDPEKAVYIKRFEIFLPPMSGQNNHLIEVEAQPGMANYLRYGGTKYLLPVSRYTARYTENAYNCYSTKITNPYALCKDDDLVQLCITSNGFVDRKIQPSIYNEWKITVNSLPAGQTAPQPKTNFKIQAGITMCVVNLSSSAKKREIPTLSSILTRRELNRTRRAEHHCCASNQYWTGSQCSSCPSGSRQKLHGVYCQ</sequence>
<organism evidence="2 3">
    <name type="scientific">Lottia gigantea</name>
    <name type="common">Giant owl limpet</name>
    <dbReference type="NCBI Taxonomy" id="225164"/>
    <lineage>
        <taxon>Eukaryota</taxon>
        <taxon>Metazoa</taxon>
        <taxon>Spiralia</taxon>
        <taxon>Lophotrochozoa</taxon>
        <taxon>Mollusca</taxon>
        <taxon>Gastropoda</taxon>
        <taxon>Patellogastropoda</taxon>
        <taxon>Lottioidea</taxon>
        <taxon>Lottiidae</taxon>
        <taxon>Lottia</taxon>
    </lineage>
</organism>
<dbReference type="OMA" id="HIVKYTA"/>
<dbReference type="KEGG" id="lgi:LOTGIDRAFT_170184"/>
<accession>V3ZIU9</accession>
<evidence type="ECO:0000313" key="3">
    <source>
        <dbReference type="Proteomes" id="UP000030746"/>
    </source>
</evidence>
<dbReference type="EMBL" id="KB203969">
    <property type="protein sequence ID" value="ESO82265.1"/>
    <property type="molecule type" value="Genomic_DNA"/>
</dbReference>
<proteinExistence type="predicted"/>
<dbReference type="HOGENOM" id="CLU_289900_0_0_1"/>
<dbReference type="GeneID" id="20241344"/>